<keyword evidence="2" id="KW-0472">Membrane</keyword>
<feature type="transmembrane region" description="Helical" evidence="2">
    <location>
        <begin position="70"/>
        <end position="89"/>
    </location>
</feature>
<reference evidence="3 4" key="1">
    <citation type="submission" date="2023-09" db="EMBL/GenBank/DDBJ databases">
        <title>Pangenome analysis of Batrachochytrium dendrobatidis and related Chytrids.</title>
        <authorList>
            <person name="Yacoub M.N."/>
            <person name="Stajich J.E."/>
            <person name="James T.Y."/>
        </authorList>
    </citation>
    <scope>NUCLEOTIDE SEQUENCE [LARGE SCALE GENOMIC DNA]</scope>
    <source>
        <strain evidence="3 4">JEL0888</strain>
    </source>
</reference>
<evidence type="ECO:0000256" key="2">
    <source>
        <dbReference type="SAM" id="Phobius"/>
    </source>
</evidence>
<evidence type="ECO:0000313" key="4">
    <source>
        <dbReference type="Proteomes" id="UP001527925"/>
    </source>
</evidence>
<feature type="region of interest" description="Disordered" evidence="1">
    <location>
        <begin position="286"/>
        <end position="365"/>
    </location>
</feature>
<dbReference type="EMBL" id="JADGIZ020000015">
    <property type="protein sequence ID" value="KAL2916706.1"/>
    <property type="molecule type" value="Genomic_DNA"/>
</dbReference>
<keyword evidence="2" id="KW-1133">Transmembrane helix</keyword>
<feature type="transmembrane region" description="Helical" evidence="2">
    <location>
        <begin position="235"/>
        <end position="253"/>
    </location>
</feature>
<feature type="compositionally biased region" description="Acidic residues" evidence="1">
    <location>
        <begin position="303"/>
        <end position="333"/>
    </location>
</feature>
<accession>A0ABR4NAZ3</accession>
<organism evidence="3 4">
    <name type="scientific">Polyrhizophydium stewartii</name>
    <dbReference type="NCBI Taxonomy" id="2732419"/>
    <lineage>
        <taxon>Eukaryota</taxon>
        <taxon>Fungi</taxon>
        <taxon>Fungi incertae sedis</taxon>
        <taxon>Chytridiomycota</taxon>
        <taxon>Chytridiomycota incertae sedis</taxon>
        <taxon>Chytridiomycetes</taxon>
        <taxon>Rhizophydiales</taxon>
        <taxon>Rhizophydiales incertae sedis</taxon>
        <taxon>Polyrhizophydium</taxon>
    </lineage>
</organism>
<dbReference type="Proteomes" id="UP001527925">
    <property type="component" value="Unassembled WGS sequence"/>
</dbReference>
<keyword evidence="2" id="KW-0812">Transmembrane</keyword>
<evidence type="ECO:0000313" key="3">
    <source>
        <dbReference type="EMBL" id="KAL2916706.1"/>
    </source>
</evidence>
<feature type="compositionally biased region" description="Basic residues" evidence="1">
    <location>
        <begin position="343"/>
        <end position="365"/>
    </location>
</feature>
<name>A0ABR4NAZ3_9FUNG</name>
<feature type="compositionally biased region" description="Basic and acidic residues" evidence="1">
    <location>
        <begin position="286"/>
        <end position="302"/>
    </location>
</feature>
<evidence type="ECO:0000256" key="1">
    <source>
        <dbReference type="SAM" id="MobiDB-lite"/>
    </source>
</evidence>
<proteinExistence type="predicted"/>
<gene>
    <name evidence="3" type="ORF">HK105_203822</name>
</gene>
<protein>
    <submittedName>
        <fullName evidence="3">Uncharacterized protein</fullName>
    </submittedName>
</protein>
<sequence>MVPSGLVPRLVAAVDWSVGAWRTVAAAVPPALEPTLLALAENADMAVGLAIVAGMMHLFGRPLRTVHWTFVYMSGFVFAVFLGISVVYINGMANYQLQDHNARNVTTEFEPLLPLDLAVKYDYRNITRLMVLSGEKGRAAYATFLSLDTFNILNFVWFHRTLLRLLYHDEVDMTDFMISIVYRVPALYASLDLFENVASLAMLGWFEYDAQRRIPYVLTRGFIDRASLATRAKLFLVYVLFGLELTGIIKFVAERRWRRLVNGETTELRPVDVVVAELAKEKAEAEAEKKKREEAEARAAREEDGDDGDDNEADDEDDHDDDDDDDDDEDGENGQEGADRHGGEKKKSHKAKKGGKGKKKHTRKD</sequence>
<keyword evidence="4" id="KW-1185">Reference proteome</keyword>
<comment type="caution">
    <text evidence="3">The sequence shown here is derived from an EMBL/GenBank/DDBJ whole genome shotgun (WGS) entry which is preliminary data.</text>
</comment>